<dbReference type="InterPro" id="IPR002523">
    <property type="entry name" value="MgTranspt_CorA/ZnTranspt_ZntB"/>
</dbReference>
<keyword evidence="4 6" id="KW-1133">Transmembrane helix</keyword>
<evidence type="ECO:0000256" key="4">
    <source>
        <dbReference type="ARBA" id="ARBA00022989"/>
    </source>
</evidence>
<dbReference type="PANTHER" id="PTHR47891:SF1">
    <property type="entry name" value="CORA-MAGNESIUM AND COBALT TRANSPORTER"/>
    <property type="match status" value="1"/>
</dbReference>
<sequence>MIKEITHFKKFKWLQISDPTSEERTQLIEQHHLTNELLFYATDPNESARMEYDVHNDTKLMIFDVVTLDGSQAVTSPIGIMFREGYLFTFTRESTEFINDILISPDNHQVAKPDDEIEAIDVVLNGLYSLVTDYVTALVGINRRRKGIQERLAHARQVQKEINALLELETNLIYYLNSLQSDIVLLENLKRHEASRLSTIQSEHIDDILVELRQATDMATMAQDVVTSVSGAYSNLVNNDLNWTMKLLTVFSILLTVPTIVSGFWGENVPLPLMNNPYGWIITIAIMVVIMLIFSFFLWKGGLFRK</sequence>
<comment type="caution">
    <text evidence="7">The sequence shown here is derived from an EMBL/GenBank/DDBJ whole genome shotgun (WGS) entry which is preliminary data.</text>
</comment>
<proteinExistence type="inferred from homology"/>
<evidence type="ECO:0000256" key="6">
    <source>
        <dbReference type="SAM" id="Phobius"/>
    </source>
</evidence>
<dbReference type="SUPFAM" id="SSF144083">
    <property type="entry name" value="Magnesium transport protein CorA, transmembrane region"/>
    <property type="match status" value="1"/>
</dbReference>
<evidence type="ECO:0000256" key="1">
    <source>
        <dbReference type="ARBA" id="ARBA00004141"/>
    </source>
</evidence>
<dbReference type="InterPro" id="IPR045861">
    <property type="entry name" value="CorA_cytoplasmic_dom"/>
</dbReference>
<evidence type="ECO:0000256" key="2">
    <source>
        <dbReference type="ARBA" id="ARBA00009765"/>
    </source>
</evidence>
<evidence type="ECO:0000256" key="3">
    <source>
        <dbReference type="ARBA" id="ARBA00022692"/>
    </source>
</evidence>
<name>A0A7X6N4M3_9LACO</name>
<gene>
    <name evidence="7" type="ORF">HF964_03500</name>
</gene>
<feature type="transmembrane region" description="Helical" evidence="6">
    <location>
        <begin position="247"/>
        <end position="266"/>
    </location>
</feature>
<dbReference type="CDD" id="cd12827">
    <property type="entry name" value="EcCorA_ZntB-like_u2"/>
    <property type="match status" value="1"/>
</dbReference>
<dbReference type="SUPFAM" id="SSF143865">
    <property type="entry name" value="CorA soluble domain-like"/>
    <property type="match status" value="1"/>
</dbReference>
<dbReference type="Gene3D" id="1.20.58.340">
    <property type="entry name" value="Magnesium transport protein CorA, transmembrane region"/>
    <property type="match status" value="2"/>
</dbReference>
<feature type="transmembrane region" description="Helical" evidence="6">
    <location>
        <begin position="278"/>
        <end position="299"/>
    </location>
</feature>
<dbReference type="Gene3D" id="3.30.460.20">
    <property type="entry name" value="CorA soluble domain-like"/>
    <property type="match status" value="1"/>
</dbReference>
<dbReference type="InterPro" id="IPR047199">
    <property type="entry name" value="CorA-like"/>
</dbReference>
<dbReference type="EMBL" id="JAAXPN010000002">
    <property type="protein sequence ID" value="NKZ23875.1"/>
    <property type="molecule type" value="Genomic_DNA"/>
</dbReference>
<evidence type="ECO:0000256" key="5">
    <source>
        <dbReference type="ARBA" id="ARBA00023136"/>
    </source>
</evidence>
<dbReference type="AlphaFoldDB" id="A0A7X6N4M3"/>
<keyword evidence="3 6" id="KW-0812">Transmembrane</keyword>
<dbReference type="PANTHER" id="PTHR47891">
    <property type="entry name" value="TRANSPORTER-RELATED"/>
    <property type="match status" value="1"/>
</dbReference>
<dbReference type="Proteomes" id="UP000549765">
    <property type="component" value="Unassembled WGS sequence"/>
</dbReference>
<keyword evidence="8" id="KW-1185">Reference proteome</keyword>
<comment type="similarity">
    <text evidence="2">Belongs to the CorA metal ion transporter (MIT) (TC 1.A.35) family.</text>
</comment>
<dbReference type="Pfam" id="PF01544">
    <property type="entry name" value="CorA"/>
    <property type="match status" value="1"/>
</dbReference>
<evidence type="ECO:0000313" key="8">
    <source>
        <dbReference type="Proteomes" id="UP000549765"/>
    </source>
</evidence>
<dbReference type="GO" id="GO:0016020">
    <property type="term" value="C:membrane"/>
    <property type="evidence" value="ECO:0007669"/>
    <property type="project" value="UniProtKB-SubCell"/>
</dbReference>
<comment type="subcellular location">
    <subcellularLocation>
        <location evidence="1">Membrane</location>
        <topology evidence="1">Multi-pass membrane protein</topology>
    </subcellularLocation>
</comment>
<dbReference type="GO" id="GO:0046873">
    <property type="term" value="F:metal ion transmembrane transporter activity"/>
    <property type="evidence" value="ECO:0007669"/>
    <property type="project" value="InterPro"/>
</dbReference>
<dbReference type="InterPro" id="IPR045863">
    <property type="entry name" value="CorA_TM1_TM2"/>
</dbReference>
<keyword evidence="5 6" id="KW-0472">Membrane</keyword>
<evidence type="ECO:0000313" key="7">
    <source>
        <dbReference type="EMBL" id="NKZ23875.1"/>
    </source>
</evidence>
<organism evidence="7 8">
    <name type="scientific">Periweissella fabalis</name>
    <dbReference type="NCBI Taxonomy" id="1070421"/>
    <lineage>
        <taxon>Bacteria</taxon>
        <taxon>Bacillati</taxon>
        <taxon>Bacillota</taxon>
        <taxon>Bacilli</taxon>
        <taxon>Lactobacillales</taxon>
        <taxon>Lactobacillaceae</taxon>
        <taxon>Periweissella</taxon>
    </lineage>
</organism>
<protein>
    <submittedName>
        <fullName evidence="7">Magnesium transporter CorA family protein</fullName>
    </submittedName>
</protein>
<reference evidence="7 8" key="1">
    <citation type="submission" date="2020-04" db="EMBL/GenBank/DDBJ databases">
        <title>MicrobeNet Type strains.</title>
        <authorList>
            <person name="Nicholson A.C."/>
        </authorList>
    </citation>
    <scope>NUCLEOTIDE SEQUENCE [LARGE SCALE GENOMIC DNA]</scope>
    <source>
        <strain evidence="7 8">CCUG 61472</strain>
    </source>
</reference>
<accession>A0A7X6N4M3</accession>
<dbReference type="RefSeq" id="WP_168721674.1">
    <property type="nucleotide sequence ID" value="NZ_JAAXPN010000002.1"/>
</dbReference>